<evidence type="ECO:0000256" key="1">
    <source>
        <dbReference type="SAM" id="SignalP"/>
    </source>
</evidence>
<evidence type="ECO:0000313" key="2">
    <source>
        <dbReference type="EMBL" id="WXB03939.1"/>
    </source>
</evidence>
<name>A0ABZ2KZ34_9BACT</name>
<dbReference type="EMBL" id="CP089983">
    <property type="protein sequence ID" value="WXB03939.1"/>
    <property type="molecule type" value="Genomic_DNA"/>
</dbReference>
<feature type="chain" id="PRO_5046882269" evidence="1">
    <location>
        <begin position="22"/>
        <end position="139"/>
    </location>
</feature>
<feature type="signal peptide" evidence="1">
    <location>
        <begin position="1"/>
        <end position="21"/>
    </location>
</feature>
<proteinExistence type="predicted"/>
<organism evidence="2 3">
    <name type="scientific">Pendulispora rubella</name>
    <dbReference type="NCBI Taxonomy" id="2741070"/>
    <lineage>
        <taxon>Bacteria</taxon>
        <taxon>Pseudomonadati</taxon>
        <taxon>Myxococcota</taxon>
        <taxon>Myxococcia</taxon>
        <taxon>Myxococcales</taxon>
        <taxon>Sorangiineae</taxon>
        <taxon>Pendulisporaceae</taxon>
        <taxon>Pendulispora</taxon>
    </lineage>
</organism>
<keyword evidence="3" id="KW-1185">Reference proteome</keyword>
<dbReference type="RefSeq" id="WP_394833573.1">
    <property type="nucleotide sequence ID" value="NZ_CP089929.1"/>
</dbReference>
<sequence>MKLGLIVPALLLVGACAPARGANSPDRQNARAAILTVAKAVSVADEVCASTARTRSNAQLAKSCKDAYDVARPALFAAESGVDAWENGQRHNVACSAIDAANALRNIGDALIQAGVSLPAVLTDALLLSRGLGEVCHGG</sequence>
<dbReference type="PROSITE" id="PS51257">
    <property type="entry name" value="PROKAR_LIPOPROTEIN"/>
    <property type="match status" value="1"/>
</dbReference>
<gene>
    <name evidence="2" type="ORF">LVJ94_44410</name>
</gene>
<reference evidence="2" key="1">
    <citation type="submission" date="2021-12" db="EMBL/GenBank/DDBJ databases">
        <title>Discovery of the Pendulisporaceae a myxobacterial family with distinct sporulation behavior and unique specialized metabolism.</title>
        <authorList>
            <person name="Garcia R."/>
            <person name="Popoff A."/>
            <person name="Bader C.D."/>
            <person name="Loehr J."/>
            <person name="Walesch S."/>
            <person name="Walt C."/>
            <person name="Boldt J."/>
            <person name="Bunk B."/>
            <person name="Haeckl F.J.F.P.J."/>
            <person name="Gunesch A.P."/>
            <person name="Birkelbach J."/>
            <person name="Nuebel U."/>
            <person name="Pietschmann T."/>
            <person name="Bach T."/>
            <person name="Mueller R."/>
        </authorList>
    </citation>
    <scope>NUCLEOTIDE SEQUENCE</scope>
    <source>
        <strain evidence="2">MSr11367</strain>
    </source>
</reference>
<keyword evidence="1" id="KW-0732">Signal</keyword>
<evidence type="ECO:0000313" key="3">
    <source>
        <dbReference type="Proteomes" id="UP001374803"/>
    </source>
</evidence>
<accession>A0ABZ2KZ34</accession>
<dbReference type="Proteomes" id="UP001374803">
    <property type="component" value="Chromosome"/>
</dbReference>
<protein>
    <submittedName>
        <fullName evidence="2">Uncharacterized protein</fullName>
    </submittedName>
</protein>